<keyword evidence="2" id="KW-0540">Nuclease</keyword>
<evidence type="ECO:0000313" key="6">
    <source>
        <dbReference type="RefSeq" id="XP_064077062.1"/>
    </source>
</evidence>
<comment type="similarity">
    <text evidence="1 2">Belongs to the DXO/Dom3Z family.</text>
</comment>
<dbReference type="PANTHER" id="PTHR12395">
    <property type="entry name" value="DOM-3 RELATED"/>
    <property type="match status" value="1"/>
</dbReference>
<dbReference type="PANTHER" id="PTHR12395:SF9">
    <property type="entry name" value="DECAPPING AND EXORIBONUCLEASE PROTEIN"/>
    <property type="match status" value="1"/>
</dbReference>
<comment type="subcellular location">
    <subcellularLocation>
        <location evidence="2">Nucleus</location>
    </subcellularLocation>
</comment>
<organism evidence="5 6">
    <name type="scientific">Vanessa tameamea</name>
    <name type="common">Kamehameha butterfly</name>
    <dbReference type="NCBI Taxonomy" id="334116"/>
    <lineage>
        <taxon>Eukaryota</taxon>
        <taxon>Metazoa</taxon>
        <taxon>Ecdysozoa</taxon>
        <taxon>Arthropoda</taxon>
        <taxon>Hexapoda</taxon>
        <taxon>Insecta</taxon>
        <taxon>Pterygota</taxon>
        <taxon>Neoptera</taxon>
        <taxon>Endopterygota</taxon>
        <taxon>Lepidoptera</taxon>
        <taxon>Glossata</taxon>
        <taxon>Ditrysia</taxon>
        <taxon>Papilionoidea</taxon>
        <taxon>Nymphalidae</taxon>
        <taxon>Nymphalinae</taxon>
        <taxon>Vanessa</taxon>
    </lineage>
</organism>
<feature type="region of interest" description="Disordered" evidence="3">
    <location>
        <begin position="1"/>
        <end position="23"/>
    </location>
</feature>
<keyword evidence="2" id="KW-0479">Metal-binding</keyword>
<comment type="cofactor">
    <cofactor evidence="2">
        <name>a divalent metal cation</name>
        <dbReference type="ChEBI" id="CHEBI:60240"/>
    </cofactor>
</comment>
<name>A0ABM4B0K3_VANTA</name>
<dbReference type="GeneID" id="113392587"/>
<evidence type="ECO:0000313" key="5">
    <source>
        <dbReference type="Proteomes" id="UP001652626"/>
    </source>
</evidence>
<keyword evidence="2" id="KW-0378">Hydrolase</keyword>
<gene>
    <name evidence="6" type="primary">LOC113392587</name>
</gene>
<evidence type="ECO:0000259" key="4">
    <source>
        <dbReference type="Pfam" id="PF08652"/>
    </source>
</evidence>
<evidence type="ECO:0000256" key="2">
    <source>
        <dbReference type="RuleBase" id="RU367113"/>
    </source>
</evidence>
<dbReference type="InterPro" id="IPR039039">
    <property type="entry name" value="RAI1-like_fam"/>
</dbReference>
<keyword evidence="2" id="KW-0694">RNA-binding</keyword>
<sequence length="374" mass="44112">MSYQKKSSSSRKRVHYNSDFRQNNHNNLSKPLIIGYMSVDVNRQYIPNLSQLKYLNSISNGQTYLDLNHNIDVAVKRTTDENDEKIDLLLKFISHYREYINTTYKILDFITYRRTLISVICSAFGVSESLTIRACLFRGTIYLCSVENADELLRRKSLTKDEEKYCAWGYKFEQYILSDQPNLTPNIEKPVIENEEFSLFYFTTLGNLKLLYGAQIDALLAKESTTENPKSNDFETNLNYLRSNKFAELKTNKEIQNIRQERNFKRYKLLRCWCQCILADLSGLLVGFRNDQGEVQRLQWFDTQDIVMYCKNQWNPQQALNFLHYFLSYVKDSFEPYRNQTEPVALQFVMDTDKKITVDECNNDILPNWFTAKT</sequence>
<evidence type="ECO:0000256" key="3">
    <source>
        <dbReference type="SAM" id="MobiDB-lite"/>
    </source>
</evidence>
<dbReference type="Pfam" id="PF08652">
    <property type="entry name" value="RAI1"/>
    <property type="match status" value="1"/>
</dbReference>
<evidence type="ECO:0000256" key="1">
    <source>
        <dbReference type="ARBA" id="ARBA00006562"/>
    </source>
</evidence>
<feature type="domain" description="RAI1-like" evidence="4">
    <location>
        <begin position="30"/>
        <end position="370"/>
    </location>
</feature>
<keyword evidence="5" id="KW-1185">Reference proteome</keyword>
<keyword evidence="2" id="KW-0539">Nucleus</keyword>
<proteinExistence type="inferred from homology"/>
<accession>A0ABM4B0K3</accession>
<dbReference type="EC" id="3.6.1.-" evidence="2"/>
<dbReference type="RefSeq" id="XP_064077062.1">
    <property type="nucleotide sequence ID" value="XM_064220992.1"/>
</dbReference>
<keyword evidence="2" id="KW-0547">Nucleotide-binding</keyword>
<reference evidence="6" key="1">
    <citation type="submission" date="2025-08" db="UniProtKB">
        <authorList>
            <consortium name="RefSeq"/>
        </authorList>
    </citation>
    <scope>IDENTIFICATION</scope>
    <source>
        <tissue evidence="6">Whole body</tissue>
    </source>
</reference>
<dbReference type="Proteomes" id="UP001652626">
    <property type="component" value="Chromosome 5"/>
</dbReference>
<protein>
    <recommendedName>
        <fullName evidence="2">Decapping nuclease</fullName>
        <ecNumber evidence="2">3.6.1.-</ecNumber>
    </recommendedName>
</protein>
<comment type="function">
    <text evidence="2">Decapping enzyme for NAD-capped RNAs: specifically hydrolyzes the nicotinamide adenine dinucleotide (NAD) cap from a subset of RNAs by removing the entire NAD moiety from the 5'-end of an NAD-capped RNA.</text>
</comment>
<dbReference type="InterPro" id="IPR013961">
    <property type="entry name" value="RAI1"/>
</dbReference>